<dbReference type="GO" id="GO:0005524">
    <property type="term" value="F:ATP binding"/>
    <property type="evidence" value="ECO:0007669"/>
    <property type="project" value="UniProtKB-KW"/>
</dbReference>
<keyword evidence="3" id="KW-0067">ATP-binding</keyword>
<comment type="caution">
    <text evidence="4">The sequence shown here is derived from an EMBL/GenBank/DDBJ whole genome shotgun (WGS) entry which is preliminary data.</text>
</comment>
<dbReference type="Pfam" id="PF00012">
    <property type="entry name" value="HSP70"/>
    <property type="match status" value="1"/>
</dbReference>
<keyword evidence="2" id="KW-0547">Nucleotide-binding</keyword>
<evidence type="ECO:0008006" key="6">
    <source>
        <dbReference type="Google" id="ProtNLM"/>
    </source>
</evidence>
<proteinExistence type="inferred from homology"/>
<gene>
    <name evidence="4" type="ORF">J1605_001188</name>
</gene>
<evidence type="ECO:0000256" key="3">
    <source>
        <dbReference type="ARBA" id="ARBA00022840"/>
    </source>
</evidence>
<dbReference type="Proteomes" id="UP001159641">
    <property type="component" value="Unassembled WGS sequence"/>
</dbReference>
<evidence type="ECO:0000256" key="2">
    <source>
        <dbReference type="ARBA" id="ARBA00022741"/>
    </source>
</evidence>
<reference evidence="4 5" key="1">
    <citation type="submission" date="2022-11" db="EMBL/GenBank/DDBJ databases">
        <title>Whole genome sequence of Eschrichtius robustus ER-17-0199.</title>
        <authorList>
            <person name="Bruniche-Olsen A."/>
            <person name="Black A.N."/>
            <person name="Fields C.J."/>
            <person name="Walden K."/>
            <person name="Dewoody J.A."/>
        </authorList>
    </citation>
    <scope>NUCLEOTIDE SEQUENCE [LARGE SCALE GENOMIC DNA]</scope>
    <source>
        <strain evidence="4">ER-17-0199</strain>
        <tissue evidence="4">Blubber</tissue>
    </source>
</reference>
<organism evidence="4 5">
    <name type="scientific">Eschrichtius robustus</name>
    <name type="common">California gray whale</name>
    <name type="synonym">Eschrichtius gibbosus</name>
    <dbReference type="NCBI Taxonomy" id="9764"/>
    <lineage>
        <taxon>Eukaryota</taxon>
        <taxon>Metazoa</taxon>
        <taxon>Chordata</taxon>
        <taxon>Craniata</taxon>
        <taxon>Vertebrata</taxon>
        <taxon>Euteleostomi</taxon>
        <taxon>Mammalia</taxon>
        <taxon>Eutheria</taxon>
        <taxon>Laurasiatheria</taxon>
        <taxon>Artiodactyla</taxon>
        <taxon>Whippomorpha</taxon>
        <taxon>Cetacea</taxon>
        <taxon>Mysticeti</taxon>
        <taxon>Eschrichtiidae</taxon>
        <taxon>Eschrichtius</taxon>
    </lineage>
</organism>
<dbReference type="Gene3D" id="2.60.34.10">
    <property type="entry name" value="Substrate Binding Domain Of DNAk, Chain A, domain 1"/>
    <property type="match status" value="1"/>
</dbReference>
<dbReference type="EMBL" id="JAIQCJ010002298">
    <property type="protein sequence ID" value="KAJ8777729.1"/>
    <property type="molecule type" value="Genomic_DNA"/>
</dbReference>
<name>A0AB34GE39_ESCRO</name>
<dbReference type="AlphaFoldDB" id="A0AB34GE39"/>
<dbReference type="InterPro" id="IPR029047">
    <property type="entry name" value="HSP70_peptide-bd_sf"/>
</dbReference>
<sequence length="78" mass="8867">MLFLASVQFVSMLKYSTKTQTSIETEITFDANAHGILKVSVLDQRIGTEERIITTNDKSCLSKDNIEQIVEEIENYSH</sequence>
<evidence type="ECO:0000313" key="4">
    <source>
        <dbReference type="EMBL" id="KAJ8777729.1"/>
    </source>
</evidence>
<evidence type="ECO:0000256" key="1">
    <source>
        <dbReference type="ARBA" id="ARBA00007381"/>
    </source>
</evidence>
<dbReference type="InterPro" id="IPR013126">
    <property type="entry name" value="Hsp_70_fam"/>
</dbReference>
<comment type="similarity">
    <text evidence="1">Belongs to the heat shock protein 70 family.</text>
</comment>
<dbReference type="SUPFAM" id="SSF100920">
    <property type="entry name" value="Heat shock protein 70kD (HSP70), peptide-binding domain"/>
    <property type="match status" value="1"/>
</dbReference>
<accession>A0AB34GE39</accession>
<keyword evidence="5" id="KW-1185">Reference proteome</keyword>
<evidence type="ECO:0000313" key="5">
    <source>
        <dbReference type="Proteomes" id="UP001159641"/>
    </source>
</evidence>
<dbReference type="GO" id="GO:0140662">
    <property type="term" value="F:ATP-dependent protein folding chaperone"/>
    <property type="evidence" value="ECO:0007669"/>
    <property type="project" value="InterPro"/>
</dbReference>
<protein>
    <recommendedName>
        <fullName evidence="6">Heat shock cognate 71 kDa protein</fullName>
    </recommendedName>
</protein>